<keyword evidence="1" id="KW-0479">Metal-binding</keyword>
<feature type="compositionally biased region" description="Low complexity" evidence="2">
    <location>
        <begin position="149"/>
        <end position="159"/>
    </location>
</feature>
<dbReference type="GO" id="GO:0043484">
    <property type="term" value="P:regulation of RNA splicing"/>
    <property type="evidence" value="ECO:0007669"/>
    <property type="project" value="InterPro"/>
</dbReference>
<dbReference type="Gene3D" id="3.30.40.10">
    <property type="entry name" value="Zinc/RING finger domain, C3HC4 (zinc finger)"/>
    <property type="match status" value="1"/>
</dbReference>
<feature type="compositionally biased region" description="Basic and acidic residues" evidence="2">
    <location>
        <begin position="789"/>
        <end position="827"/>
    </location>
</feature>
<feature type="region of interest" description="Disordered" evidence="2">
    <location>
        <begin position="364"/>
        <end position="506"/>
    </location>
</feature>
<dbReference type="PANTHER" id="PTHR46528:SF1">
    <property type="entry name" value="PROTEIN SON"/>
    <property type="match status" value="1"/>
</dbReference>
<feature type="compositionally biased region" description="Polar residues" evidence="2">
    <location>
        <begin position="412"/>
        <end position="425"/>
    </location>
</feature>
<feature type="compositionally biased region" description="Polar residues" evidence="2">
    <location>
        <begin position="379"/>
        <end position="388"/>
    </location>
</feature>
<feature type="compositionally biased region" description="Basic and acidic residues" evidence="2">
    <location>
        <begin position="663"/>
        <end position="685"/>
    </location>
</feature>
<dbReference type="InterPro" id="IPR032922">
    <property type="entry name" value="SON"/>
</dbReference>
<dbReference type="OrthoDB" id="106784at2759"/>
<accession>A0A9W9JEL1</accession>
<dbReference type="Proteomes" id="UP001150904">
    <property type="component" value="Unassembled WGS sequence"/>
</dbReference>
<evidence type="ECO:0000313" key="5">
    <source>
        <dbReference type="Proteomes" id="UP001150904"/>
    </source>
</evidence>
<dbReference type="SUPFAM" id="SSF57850">
    <property type="entry name" value="RING/U-box"/>
    <property type="match status" value="1"/>
</dbReference>
<feature type="compositionally biased region" description="Gly residues" evidence="2">
    <location>
        <begin position="457"/>
        <end position="481"/>
    </location>
</feature>
<evidence type="ECO:0000256" key="1">
    <source>
        <dbReference type="PROSITE-ProRule" id="PRU00175"/>
    </source>
</evidence>
<dbReference type="EMBL" id="JAPQKR010000015">
    <property type="protein sequence ID" value="KAJ5195569.1"/>
    <property type="molecule type" value="Genomic_DNA"/>
</dbReference>
<sequence>MAAADPPAGLMDIVSTLSQDEIPFKLRCAICSKLAVNAFRLPCCDQSICETCQTSLSDTCPVCAHTPVSPDLCKPNKALRTTLKAFLRTEEKKREKERQSTAPPTPTVPTPVESEAPAETSVEQTPVEATPAENVEVTPMEAKTDRAATEAPPTGTPAENHVNGDTVESGEPAAEPEPNGDHAPEAASTEADTKSDNGDAPVENEFAPSIQDPSQQSGTNMMNMAPGGFPMGWNGNAMNPFMGNGMFNFPNPMGMPMTMDPMAANQGMFGDYGMNMTGMGMNMGMNFNGQGMYGSLGWDASQQNMWQGGQDKFNPNAFANGTGPPYGGAFGGSNMSYHSNADFQSGPYGSGYGRGGFRGRGRGHFGPGRGGFAGPANHPFSNQTTPNNGPDGISGTDSSEPVNMNGAEHVSENTLDGNTDITAEQRSGDADGHQLQGIPTIDSLDQTVPTGPSGFRGPRGPGYGRGGYMQGPGRGFWGGPAGSHQPQMEQPQGLGVEGAPAAPRAMREGLPNTSVFRQRGFHQARGSGGSSTPGLSGGVSDPPQDPAQPRSPSKTPSQPPRAGSRSRSPSQSRASRPRSPGATNMDEAREGRRKHDMRRPDHDRVSRADDRRSRSPSRISSRRTSRPRHPESGRDRRSDHRSHRSRRDHGRNDSRSRSSSRNGEGHTDRVSMIKERNEPNGRKTPSEAGDLSGRVSGRRSSKERPSHREENRDKDRDSRRRDRDRDRDRERDRDRARRDRDRERDREHGGDRDRRDRGRDRERDRKRSRRDRSQSNADQLRPQARRVKRSPDEHPDLEKPKASEPEKDPYTLEREARNRERMLREQQNRGGSKPSTYKSSRRDSRPERMVGGRPINFKYEDEL</sequence>
<feature type="compositionally biased region" description="Low complexity" evidence="2">
    <location>
        <begin position="560"/>
        <end position="581"/>
    </location>
</feature>
<dbReference type="PANTHER" id="PTHR46528">
    <property type="entry name" value="PROTEIN SON"/>
    <property type="match status" value="1"/>
</dbReference>
<evidence type="ECO:0000256" key="2">
    <source>
        <dbReference type="SAM" id="MobiDB-lite"/>
    </source>
</evidence>
<dbReference type="InterPro" id="IPR001841">
    <property type="entry name" value="Znf_RING"/>
</dbReference>
<feature type="compositionally biased region" description="Basic and acidic residues" evidence="2">
    <location>
        <begin position="90"/>
        <end position="99"/>
    </location>
</feature>
<dbReference type="PROSITE" id="PS50089">
    <property type="entry name" value="ZF_RING_2"/>
    <property type="match status" value="1"/>
</dbReference>
<feature type="compositionally biased region" description="Basic residues" evidence="2">
    <location>
        <begin position="639"/>
        <end position="649"/>
    </location>
</feature>
<keyword evidence="5" id="KW-1185">Reference proteome</keyword>
<dbReference type="CDD" id="cd16620">
    <property type="entry name" value="vRING-HC-C4C4_RBBP6"/>
    <property type="match status" value="1"/>
</dbReference>
<feature type="compositionally biased region" description="Polar residues" evidence="2">
    <location>
        <begin position="211"/>
        <end position="222"/>
    </location>
</feature>
<gene>
    <name evidence="4" type="ORF">N7498_009007</name>
</gene>
<feature type="compositionally biased region" description="Gly residues" evidence="2">
    <location>
        <begin position="364"/>
        <end position="373"/>
    </location>
</feature>
<reference evidence="4" key="2">
    <citation type="journal article" date="2023" name="IMA Fungus">
        <title>Comparative genomic study of the Penicillium genus elucidates a diverse pangenome and 15 lateral gene transfer events.</title>
        <authorList>
            <person name="Petersen C."/>
            <person name="Sorensen T."/>
            <person name="Nielsen M.R."/>
            <person name="Sondergaard T.E."/>
            <person name="Sorensen J.L."/>
            <person name="Fitzpatrick D.A."/>
            <person name="Frisvad J.C."/>
            <person name="Nielsen K.L."/>
        </authorList>
    </citation>
    <scope>NUCLEOTIDE SEQUENCE</scope>
    <source>
        <strain evidence="4">IBT 15544</strain>
    </source>
</reference>
<feature type="region of interest" description="Disordered" evidence="2">
    <location>
        <begin position="522"/>
        <end position="863"/>
    </location>
</feature>
<feature type="compositionally biased region" description="Basic and acidic residues" evidence="2">
    <location>
        <begin position="598"/>
        <end position="613"/>
    </location>
</feature>
<evidence type="ECO:0000259" key="3">
    <source>
        <dbReference type="PROSITE" id="PS50089"/>
    </source>
</evidence>
<dbReference type="GO" id="GO:0008270">
    <property type="term" value="F:zinc ion binding"/>
    <property type="evidence" value="ECO:0007669"/>
    <property type="project" value="UniProtKB-KW"/>
</dbReference>
<dbReference type="AlphaFoldDB" id="A0A9W9JEL1"/>
<feature type="compositionally biased region" description="Basic and acidic residues" evidence="2">
    <location>
        <begin position="840"/>
        <end position="850"/>
    </location>
</feature>
<feature type="compositionally biased region" description="Polar residues" evidence="2">
    <location>
        <begin position="828"/>
        <end position="838"/>
    </location>
</feature>
<protein>
    <submittedName>
        <fullName evidence="4">Zinc finger RING-type</fullName>
    </submittedName>
</protein>
<keyword evidence="1" id="KW-0862">Zinc</keyword>
<evidence type="ECO:0000313" key="4">
    <source>
        <dbReference type="EMBL" id="KAJ5195569.1"/>
    </source>
</evidence>
<organism evidence="4 5">
    <name type="scientific">Penicillium cinerascens</name>
    <dbReference type="NCBI Taxonomy" id="70096"/>
    <lineage>
        <taxon>Eukaryota</taxon>
        <taxon>Fungi</taxon>
        <taxon>Dikarya</taxon>
        <taxon>Ascomycota</taxon>
        <taxon>Pezizomycotina</taxon>
        <taxon>Eurotiomycetes</taxon>
        <taxon>Eurotiomycetidae</taxon>
        <taxon>Eurotiales</taxon>
        <taxon>Aspergillaceae</taxon>
        <taxon>Penicillium</taxon>
    </lineage>
</organism>
<feature type="region of interest" description="Disordered" evidence="2">
    <location>
        <begin position="90"/>
        <end position="224"/>
    </location>
</feature>
<proteinExistence type="predicted"/>
<feature type="compositionally biased region" description="Gly residues" evidence="2">
    <location>
        <begin position="526"/>
        <end position="537"/>
    </location>
</feature>
<dbReference type="InterPro" id="IPR013083">
    <property type="entry name" value="Znf_RING/FYVE/PHD"/>
</dbReference>
<dbReference type="GO" id="GO:0003723">
    <property type="term" value="F:RNA binding"/>
    <property type="evidence" value="ECO:0007669"/>
    <property type="project" value="InterPro"/>
</dbReference>
<reference evidence="4" key="1">
    <citation type="submission" date="2022-12" db="EMBL/GenBank/DDBJ databases">
        <authorList>
            <person name="Petersen C."/>
        </authorList>
    </citation>
    <scope>NUCLEOTIDE SEQUENCE</scope>
    <source>
        <strain evidence="4">IBT 15544</strain>
    </source>
</reference>
<feature type="compositionally biased region" description="Basic and acidic residues" evidence="2">
    <location>
        <begin position="628"/>
        <end position="638"/>
    </location>
</feature>
<name>A0A9W9JEL1_9EURO</name>
<dbReference type="GeneID" id="83183370"/>
<comment type="caution">
    <text evidence="4">The sequence shown here is derived from an EMBL/GenBank/DDBJ whole genome shotgun (WGS) entry which is preliminary data.</text>
</comment>
<feature type="domain" description="RING-type" evidence="3">
    <location>
        <begin position="28"/>
        <end position="63"/>
    </location>
</feature>
<dbReference type="RefSeq" id="XP_058306057.1">
    <property type="nucleotide sequence ID" value="XM_058456069.1"/>
</dbReference>
<keyword evidence="1" id="KW-0863">Zinc-finger</keyword>
<feature type="compositionally biased region" description="Basic and acidic residues" evidence="2">
    <location>
        <begin position="700"/>
        <end position="765"/>
    </location>
</feature>
<dbReference type="GO" id="GO:0051726">
    <property type="term" value="P:regulation of cell cycle"/>
    <property type="evidence" value="ECO:0007669"/>
    <property type="project" value="InterPro"/>
</dbReference>